<organism evidence="1 2">
    <name type="scientific">Salix dunnii</name>
    <dbReference type="NCBI Taxonomy" id="1413687"/>
    <lineage>
        <taxon>Eukaryota</taxon>
        <taxon>Viridiplantae</taxon>
        <taxon>Streptophyta</taxon>
        <taxon>Embryophyta</taxon>
        <taxon>Tracheophyta</taxon>
        <taxon>Spermatophyta</taxon>
        <taxon>Magnoliopsida</taxon>
        <taxon>eudicotyledons</taxon>
        <taxon>Gunneridae</taxon>
        <taxon>Pentapetalae</taxon>
        <taxon>rosids</taxon>
        <taxon>fabids</taxon>
        <taxon>Malpighiales</taxon>
        <taxon>Salicaceae</taxon>
        <taxon>Saliceae</taxon>
        <taxon>Salix</taxon>
    </lineage>
</organism>
<keyword evidence="2" id="KW-1185">Reference proteome</keyword>
<accession>A0A835N912</accession>
<dbReference type="OrthoDB" id="672127at2759"/>
<dbReference type="InterPro" id="IPR004158">
    <property type="entry name" value="DUF247_pln"/>
</dbReference>
<dbReference type="PANTHER" id="PTHR31170:SF17">
    <property type="match status" value="1"/>
</dbReference>
<evidence type="ECO:0000313" key="1">
    <source>
        <dbReference type="EMBL" id="KAF9688686.1"/>
    </source>
</evidence>
<name>A0A835N912_9ROSI</name>
<gene>
    <name evidence="1" type="ORF">SADUNF_Sadunf01G0014000</name>
</gene>
<dbReference type="Pfam" id="PF03140">
    <property type="entry name" value="DUF247"/>
    <property type="match status" value="1"/>
</dbReference>
<sequence>MEIVGTSTDHQETRSDLVSLDVNNKASLEELVEVVEERKTRLHNCYAKTIDLSSKEFVKMILLDGVFIIVIFLKKGYEDPINIIDRIFNKPWMLYDIALDMCLIENQLPFFILGDLFKASERASHYDEECSMIKHTYKFFKDDWNSMLTEEGLRKKLSMETPTNMIEQEQQNTAATLDDLTTRMTQIDILTKEIIGRGTKREGLYYMDDFNPGSVDIVRRSLLTRENQETRLCNCYAESFENLSNVCTTWVPDRRDVNLEEILDINSSRVPEHSIDFVRLCQQPRNQKPPNYYENLAIPNAVELQQAGVKFKSRSRKNMFGINFDGNTGTLEIPILKIYRSSEMVLRNLHAFVQCHCRVEYVSDYITMINLLVYATRDVEMFVQHGVVENWLRDIGEALRLLHDLDRNNIVNRANFYYSDVVREPFLHYVVLLEYLLVQELKHSGDLVCVFLVEL</sequence>
<proteinExistence type="predicted"/>
<dbReference type="EMBL" id="JADGMS010000001">
    <property type="protein sequence ID" value="KAF9688686.1"/>
    <property type="molecule type" value="Genomic_DNA"/>
</dbReference>
<dbReference type="Proteomes" id="UP000657918">
    <property type="component" value="Unassembled WGS sequence"/>
</dbReference>
<protein>
    <submittedName>
        <fullName evidence="1">Uncharacterized protein</fullName>
    </submittedName>
</protein>
<comment type="caution">
    <text evidence="1">The sequence shown here is derived from an EMBL/GenBank/DDBJ whole genome shotgun (WGS) entry which is preliminary data.</text>
</comment>
<dbReference type="PANTHER" id="PTHR31170">
    <property type="entry name" value="BNAC04G53230D PROTEIN"/>
    <property type="match status" value="1"/>
</dbReference>
<dbReference type="AlphaFoldDB" id="A0A835N912"/>
<reference evidence="1 2" key="1">
    <citation type="submission" date="2020-10" db="EMBL/GenBank/DDBJ databases">
        <title>Plant Genome Project.</title>
        <authorList>
            <person name="Zhang R.-G."/>
        </authorList>
    </citation>
    <scope>NUCLEOTIDE SEQUENCE [LARGE SCALE GENOMIC DNA]</scope>
    <source>
        <strain evidence="1">FAFU-HL-1</strain>
        <tissue evidence="1">Leaf</tissue>
    </source>
</reference>
<evidence type="ECO:0000313" key="2">
    <source>
        <dbReference type="Proteomes" id="UP000657918"/>
    </source>
</evidence>